<name>A0A5N5UY84_MYCPH</name>
<organism evidence="2 3">
    <name type="scientific">Mycolicibacterium phlei DSM 43239 = CCUG 21000</name>
    <dbReference type="NCBI Taxonomy" id="1226750"/>
    <lineage>
        <taxon>Bacteria</taxon>
        <taxon>Bacillati</taxon>
        <taxon>Actinomycetota</taxon>
        <taxon>Actinomycetes</taxon>
        <taxon>Mycobacteriales</taxon>
        <taxon>Mycobacteriaceae</taxon>
        <taxon>Mycolicibacterium</taxon>
    </lineage>
</organism>
<comment type="similarity">
    <text evidence="1">Belongs to the WXG100 family.</text>
</comment>
<gene>
    <name evidence="2" type="ORF">MPHL21000_15610</name>
</gene>
<sequence>MHTDAAVLAQEAANFERISGELRGVIAHVESTAAALQPNWQGASAVAAQAALVRFHEAAMRQVQELNDISANIQASGIQYDTSDENEASTIASAMLP</sequence>
<dbReference type="NCBIfam" id="TIGR03930">
    <property type="entry name" value="WXG100_ESAT6"/>
    <property type="match status" value="1"/>
</dbReference>
<keyword evidence="3" id="KW-1185">Reference proteome</keyword>
<dbReference type="EMBL" id="ANBP01000023">
    <property type="protein sequence ID" value="KAB7754574.1"/>
    <property type="molecule type" value="Genomic_DNA"/>
</dbReference>
<evidence type="ECO:0000256" key="1">
    <source>
        <dbReference type="RuleBase" id="RU362001"/>
    </source>
</evidence>
<dbReference type="Pfam" id="PF06013">
    <property type="entry name" value="WXG100"/>
    <property type="match status" value="1"/>
</dbReference>
<dbReference type="SUPFAM" id="SSF140453">
    <property type="entry name" value="EsxAB dimer-like"/>
    <property type="match status" value="1"/>
</dbReference>
<comment type="caution">
    <text evidence="2">The sequence shown here is derived from an EMBL/GenBank/DDBJ whole genome shotgun (WGS) entry which is preliminary data.</text>
</comment>
<dbReference type="AlphaFoldDB" id="A0A5N5UY84"/>
<evidence type="ECO:0000313" key="2">
    <source>
        <dbReference type="EMBL" id="KAB7754574.1"/>
    </source>
</evidence>
<protein>
    <recommendedName>
        <fullName evidence="1">ESAT-6-like protein</fullName>
    </recommendedName>
</protein>
<dbReference type="InterPro" id="IPR036689">
    <property type="entry name" value="ESAT-6-like_sf"/>
</dbReference>
<dbReference type="Gene3D" id="1.10.287.1060">
    <property type="entry name" value="ESAT-6-like"/>
    <property type="match status" value="1"/>
</dbReference>
<accession>A0A5N5UY84</accession>
<proteinExistence type="inferred from homology"/>
<reference evidence="2 3" key="1">
    <citation type="submission" date="2012-10" db="EMBL/GenBank/DDBJ databases">
        <title>The draft sequence of the Mycobacterium pheli genome.</title>
        <authorList>
            <person name="Pettersson B.M.F."/>
            <person name="Das S."/>
            <person name="Dasgupta S."/>
            <person name="Bhattacharya A."/>
            <person name="Kirsebom L.A."/>
        </authorList>
    </citation>
    <scope>NUCLEOTIDE SEQUENCE [LARGE SCALE GENOMIC DNA]</scope>
    <source>
        <strain evidence="2 3">CCUG 21000</strain>
    </source>
</reference>
<dbReference type="Proteomes" id="UP000325690">
    <property type="component" value="Unassembled WGS sequence"/>
</dbReference>
<evidence type="ECO:0000313" key="3">
    <source>
        <dbReference type="Proteomes" id="UP000325690"/>
    </source>
</evidence>
<dbReference type="InterPro" id="IPR010310">
    <property type="entry name" value="T7SS_ESAT-6-like"/>
</dbReference>